<dbReference type="InterPro" id="IPR007656">
    <property type="entry name" value="GTD-bd"/>
</dbReference>
<evidence type="ECO:0000256" key="2">
    <source>
        <dbReference type="ARBA" id="ARBA00022692"/>
    </source>
</evidence>
<dbReference type="EMBL" id="OU466862">
    <property type="protein sequence ID" value="CAH2072584.1"/>
    <property type="molecule type" value="Genomic_DNA"/>
</dbReference>
<keyword evidence="5" id="KW-0175">Coiled coil</keyword>
<feature type="region of interest" description="Disordered" evidence="6">
    <location>
        <begin position="222"/>
        <end position="243"/>
    </location>
</feature>
<organism evidence="9 10">
    <name type="scientific">Thlaspi arvense</name>
    <name type="common">Field penny-cress</name>
    <dbReference type="NCBI Taxonomy" id="13288"/>
    <lineage>
        <taxon>Eukaryota</taxon>
        <taxon>Viridiplantae</taxon>
        <taxon>Streptophyta</taxon>
        <taxon>Embryophyta</taxon>
        <taxon>Tracheophyta</taxon>
        <taxon>Spermatophyta</taxon>
        <taxon>Magnoliopsida</taxon>
        <taxon>eudicotyledons</taxon>
        <taxon>Gunneridae</taxon>
        <taxon>Pentapetalae</taxon>
        <taxon>rosids</taxon>
        <taxon>malvids</taxon>
        <taxon>Brassicales</taxon>
        <taxon>Brassicaceae</taxon>
        <taxon>Thlaspideae</taxon>
        <taxon>Thlaspi</taxon>
    </lineage>
</organism>
<protein>
    <recommendedName>
        <fullName evidence="8">GTD-binding domain-containing protein</fullName>
    </recommendedName>
</protein>
<dbReference type="PANTHER" id="PTHR31448:SF34">
    <property type="entry name" value="MYOSIN-BINDING PROTEIN 3"/>
    <property type="match status" value="1"/>
</dbReference>
<dbReference type="GO" id="GO:0016020">
    <property type="term" value="C:membrane"/>
    <property type="evidence" value="ECO:0007669"/>
    <property type="project" value="UniProtKB-SubCell"/>
</dbReference>
<dbReference type="AlphaFoldDB" id="A0AAU9SR22"/>
<dbReference type="Proteomes" id="UP000836841">
    <property type="component" value="Chromosome 6"/>
</dbReference>
<feature type="coiled-coil region" evidence="5">
    <location>
        <begin position="415"/>
        <end position="520"/>
    </location>
</feature>
<evidence type="ECO:0000256" key="7">
    <source>
        <dbReference type="SAM" id="Phobius"/>
    </source>
</evidence>
<feature type="transmembrane region" description="Helical" evidence="7">
    <location>
        <begin position="55"/>
        <end position="81"/>
    </location>
</feature>
<name>A0AAU9SR22_THLAR</name>
<gene>
    <name evidence="9" type="ORF">TAV2_LOCUS21202</name>
</gene>
<keyword evidence="4 7" id="KW-0472">Membrane</keyword>
<keyword evidence="10" id="KW-1185">Reference proteome</keyword>
<evidence type="ECO:0000256" key="1">
    <source>
        <dbReference type="ARBA" id="ARBA00004167"/>
    </source>
</evidence>
<dbReference type="PANTHER" id="PTHR31448">
    <property type="entry name" value="MYOSIN-BINDING PROTEIN 2"/>
    <property type="match status" value="1"/>
</dbReference>
<feature type="region of interest" description="Disordered" evidence="6">
    <location>
        <begin position="528"/>
        <end position="553"/>
    </location>
</feature>
<dbReference type="GO" id="GO:0080115">
    <property type="term" value="F:myosin XI tail binding"/>
    <property type="evidence" value="ECO:0007669"/>
    <property type="project" value="UniProtKB-ARBA"/>
</dbReference>
<dbReference type="InterPro" id="IPR039306">
    <property type="entry name" value="MYOB"/>
</dbReference>
<dbReference type="Pfam" id="PF04576">
    <property type="entry name" value="Zein-binding"/>
    <property type="match status" value="1"/>
</dbReference>
<feature type="region of interest" description="Disordered" evidence="6">
    <location>
        <begin position="346"/>
        <end position="375"/>
    </location>
</feature>
<evidence type="ECO:0000256" key="6">
    <source>
        <dbReference type="SAM" id="MobiDB-lite"/>
    </source>
</evidence>
<proteinExistence type="predicted"/>
<reference evidence="9 10" key="1">
    <citation type="submission" date="2022-03" db="EMBL/GenBank/DDBJ databases">
        <authorList>
            <person name="Nunn A."/>
            <person name="Chopra R."/>
            <person name="Nunn A."/>
            <person name="Contreras Garrido A."/>
        </authorList>
    </citation>
    <scope>NUCLEOTIDE SEQUENCE [LARGE SCALE GENOMIC DNA]</scope>
</reference>
<feature type="region of interest" description="Disordered" evidence="6">
    <location>
        <begin position="266"/>
        <end position="316"/>
    </location>
</feature>
<evidence type="ECO:0000256" key="4">
    <source>
        <dbReference type="ARBA" id="ARBA00023136"/>
    </source>
</evidence>
<evidence type="ECO:0000313" key="9">
    <source>
        <dbReference type="EMBL" id="CAH2072584.1"/>
    </source>
</evidence>
<evidence type="ECO:0000256" key="5">
    <source>
        <dbReference type="SAM" id="Coils"/>
    </source>
</evidence>
<evidence type="ECO:0000256" key="3">
    <source>
        <dbReference type="ARBA" id="ARBA00022989"/>
    </source>
</evidence>
<feature type="transmembrane region" description="Helical" evidence="7">
    <location>
        <begin position="6"/>
        <end position="26"/>
    </location>
</feature>
<feature type="domain" description="GTD-binding" evidence="8">
    <location>
        <begin position="413"/>
        <end position="511"/>
    </location>
</feature>
<keyword evidence="3 7" id="KW-1133">Transmembrane helix</keyword>
<accession>A0AAU9SR22</accession>
<evidence type="ECO:0000313" key="10">
    <source>
        <dbReference type="Proteomes" id="UP000836841"/>
    </source>
</evidence>
<sequence length="732" mass="83311">MLPDNIIFFSLILSFFLSLLSSSLSLKTKEAEEQRSMAANTFATKLSRNTNRVTVVLVYAFLEWLLMFFIFLNSLFTYFIVKFASFFGLKQVCLLCPKLDRIFEGKPENRITFRELLCQNHIAELASLNFCKTHGKLSESVNLCSDCSDRKERSNIGLGFCTCCQKSLAEKPYPSYLVIKSSIWGKTLGDRENGGLILEMIDDDKIGDGFEIERETYPLGFFKEKPEEEGKTQEQQQNGEVISDVESYGLSLREVSEEDGLRSVISNNFLGNEDEVTEPKSRVSEDEQRDDDTGNVATDGEDNISGRVDDEEEEIEQTERVVLLDDQFGSKNEAFVIENLSVGFDPLLTGSQNEEEEEDQEENNKEFPDTPTSGNTLLHNKLIFLSKTEYAAAEDARDGSVVASEMDGDDPSRTIERLRETVKAEQEALRGLYAELEEERSASAIAANQTMAMITRLQEEKAKVQMEALQYQRMMEEQAEYDQEALQLLNHLMVKREKEKEEIQRELEVYRAKVLEYEKNKMITATKSGCEADDDDKKEENGEEDSSSETDVDLEKMTLDCVKHMGMLDESLSEFEEERLVILDQLKVLEDRLLTMQDNESAEDSKFPGEFSNSYEGESYEHEGVTMASMAKSLLPLLDAAENESEDEYEDLQESVEKNFGSESEKLEIIKQVDSVYERLQVLETDGEFLKNCMSSGKKGDKGTDLLQDILQHLRDLRNIELTDTIEKPDDT</sequence>
<keyword evidence="2 7" id="KW-0812">Transmembrane</keyword>
<feature type="compositionally biased region" description="Basic and acidic residues" evidence="6">
    <location>
        <begin position="222"/>
        <end position="232"/>
    </location>
</feature>
<feature type="compositionally biased region" description="Acidic residues" evidence="6">
    <location>
        <begin position="531"/>
        <end position="552"/>
    </location>
</feature>
<feature type="compositionally biased region" description="Basic and acidic residues" evidence="6">
    <location>
        <begin position="277"/>
        <end position="286"/>
    </location>
</feature>
<evidence type="ECO:0000259" key="8">
    <source>
        <dbReference type="PROSITE" id="PS51775"/>
    </source>
</evidence>
<comment type="subcellular location">
    <subcellularLocation>
        <location evidence="1">Membrane</location>
        <topology evidence="1">Single-pass membrane protein</topology>
    </subcellularLocation>
</comment>
<dbReference type="PROSITE" id="PS51775">
    <property type="entry name" value="GTD_BINDING"/>
    <property type="match status" value="1"/>
</dbReference>